<evidence type="ECO:0000313" key="1">
    <source>
        <dbReference type="EnsemblPlants" id="ORUFI03G26630.1"/>
    </source>
</evidence>
<dbReference type="Proteomes" id="UP000008022">
    <property type="component" value="Unassembled WGS sequence"/>
</dbReference>
<keyword evidence="2" id="KW-1185">Reference proteome</keyword>
<dbReference type="STRING" id="4529.A0A0E0NY47"/>
<dbReference type="OMA" id="CRPSIMA"/>
<protein>
    <recommendedName>
        <fullName evidence="3">Protease Do-like PDZ domain-containing protein</fullName>
    </recommendedName>
</protein>
<dbReference type="eggNOG" id="KOG1320">
    <property type="taxonomic scope" value="Eukaryota"/>
</dbReference>
<reference evidence="2" key="1">
    <citation type="submission" date="2013-06" db="EMBL/GenBank/DDBJ databases">
        <authorList>
            <person name="Zhao Q."/>
        </authorList>
    </citation>
    <scope>NUCLEOTIDE SEQUENCE</scope>
    <source>
        <strain evidence="2">cv. W1943</strain>
    </source>
</reference>
<dbReference type="SUPFAM" id="SSF50156">
    <property type="entry name" value="PDZ domain-like"/>
    <property type="match status" value="1"/>
</dbReference>
<name>A0A0E0NY47_ORYRU</name>
<dbReference type="PANTHER" id="PTHR47389:SF8">
    <property type="entry name" value="EXPRESSED PROTEIN"/>
    <property type="match status" value="1"/>
</dbReference>
<reference evidence="1" key="2">
    <citation type="submission" date="2015-06" db="UniProtKB">
        <authorList>
            <consortium name="EnsemblPlants"/>
        </authorList>
    </citation>
    <scope>IDENTIFICATION</scope>
</reference>
<dbReference type="Gramene" id="ORUFI03G26630.1">
    <property type="protein sequence ID" value="ORUFI03G26630.1"/>
    <property type="gene ID" value="ORUFI03G26630"/>
</dbReference>
<organism evidence="1 2">
    <name type="scientific">Oryza rufipogon</name>
    <name type="common">Brownbeard rice</name>
    <name type="synonym">Asian wild rice</name>
    <dbReference type="NCBI Taxonomy" id="4529"/>
    <lineage>
        <taxon>Eukaryota</taxon>
        <taxon>Viridiplantae</taxon>
        <taxon>Streptophyta</taxon>
        <taxon>Embryophyta</taxon>
        <taxon>Tracheophyta</taxon>
        <taxon>Spermatophyta</taxon>
        <taxon>Magnoliopsida</taxon>
        <taxon>Liliopsida</taxon>
        <taxon>Poales</taxon>
        <taxon>Poaceae</taxon>
        <taxon>BOP clade</taxon>
        <taxon>Oryzoideae</taxon>
        <taxon>Oryzeae</taxon>
        <taxon>Oryzinae</taxon>
        <taxon>Oryza</taxon>
    </lineage>
</organism>
<proteinExistence type="predicted"/>
<evidence type="ECO:0008006" key="3">
    <source>
        <dbReference type="Google" id="ProtNLM"/>
    </source>
</evidence>
<dbReference type="InterPro" id="IPR009003">
    <property type="entry name" value="Peptidase_S1_PA"/>
</dbReference>
<dbReference type="InterPro" id="IPR036034">
    <property type="entry name" value="PDZ_sf"/>
</dbReference>
<accession>A0A0E0NY47</accession>
<sequence length="295" mass="33025">MSARDADTGEPPAKRRAIDPIAPTVHPWNLPAGIPLLHCSSRPGWSWRRSPKRSSASPPLTMVEINESRSARDAYDGIASLQPHSTRYKLFPGDTIIGLGRQSREPFGLQANRGIYSVERWADLPRICPEMQRVTFINTFTAIGGPAINKNGSVIGILFHSLSFTPFLPSNVILKWWEYFKTTGKYCCPMISFVGCNLHNGRSSRWVNVPTSLHEGLDGILVEMASRELLSAGLQEKYLIIRCNGKRVTTRLQLFEVLVENIGQIVEVTIVKAENCNTQSIYLPVEEAVEKCFYH</sequence>
<evidence type="ECO:0000313" key="2">
    <source>
        <dbReference type="Proteomes" id="UP000008022"/>
    </source>
</evidence>
<dbReference type="EnsemblPlants" id="ORUFI03G26630.1">
    <property type="protein sequence ID" value="ORUFI03G26630.1"/>
    <property type="gene ID" value="ORUFI03G26630"/>
</dbReference>
<dbReference type="AlphaFoldDB" id="A0A0E0NY47"/>
<dbReference type="SUPFAM" id="SSF50494">
    <property type="entry name" value="Trypsin-like serine proteases"/>
    <property type="match status" value="1"/>
</dbReference>
<dbReference type="PANTHER" id="PTHR47389">
    <property type="entry name" value="OS09G0436400 PROTEIN"/>
    <property type="match status" value="1"/>
</dbReference>